<accession>A0A0B6S588</accession>
<reference evidence="2 3" key="2">
    <citation type="journal article" date="2016" name="Appl. Microbiol. Biotechnol.">
        <title>Mutations improving production and secretion of extracellular lipase by Burkholderia glumae PG1.</title>
        <authorList>
            <person name="Knapp A."/>
            <person name="Voget S."/>
            <person name="Gao R."/>
            <person name="Zaburannyi N."/>
            <person name="Krysciak D."/>
            <person name="Breuer M."/>
            <person name="Hauer B."/>
            <person name="Streit W.R."/>
            <person name="Muller R."/>
            <person name="Daniel R."/>
            <person name="Jaeger K.E."/>
        </authorList>
    </citation>
    <scope>NUCLEOTIDE SEQUENCE [LARGE SCALE GENOMIC DNA]</scope>
    <source>
        <strain evidence="2 3">PG1</strain>
    </source>
</reference>
<dbReference type="AlphaFoldDB" id="A0A0B6S588"/>
<protein>
    <recommendedName>
        <fullName evidence="1">DUF5594 domain-containing protein</fullName>
    </recommendedName>
</protein>
<gene>
    <name evidence="2" type="ORF">BGL_1c29140</name>
</gene>
<dbReference type="HOGENOM" id="CLU_1977367_0_0_4"/>
<evidence type="ECO:0000313" key="2">
    <source>
        <dbReference type="EMBL" id="AJK47391.1"/>
    </source>
</evidence>
<name>A0A0B6S588_BURPL</name>
<evidence type="ECO:0000313" key="3">
    <source>
        <dbReference type="Proteomes" id="UP000031838"/>
    </source>
</evidence>
<dbReference type="KEGG" id="bgp:BGL_1c29140"/>
<feature type="domain" description="DUF5594" evidence="1">
    <location>
        <begin position="1"/>
        <end position="125"/>
    </location>
</feature>
<organism evidence="2 3">
    <name type="scientific">Burkholderia plantarii</name>
    <dbReference type="NCBI Taxonomy" id="41899"/>
    <lineage>
        <taxon>Bacteria</taxon>
        <taxon>Pseudomonadati</taxon>
        <taxon>Pseudomonadota</taxon>
        <taxon>Betaproteobacteria</taxon>
        <taxon>Burkholderiales</taxon>
        <taxon>Burkholderiaceae</taxon>
        <taxon>Burkholderia</taxon>
    </lineage>
</organism>
<dbReference type="InterPro" id="IPR040953">
    <property type="entry name" value="DUF5594"/>
</dbReference>
<sequence>MNPDTAHRFDTELAPRIAERIATMLGPRVRVVAVPYGGHGHPSQINVSSTTPEHVRGFDHPLDITLTWDTDEIERLVAEHDDARFARYLDALSCKLPGWEGARGFDFGSRTQTTPHVLLGGLDFEA</sequence>
<dbReference type="EMBL" id="CP002580">
    <property type="protein sequence ID" value="AJK47391.1"/>
    <property type="molecule type" value="Genomic_DNA"/>
</dbReference>
<dbReference type="Proteomes" id="UP000031838">
    <property type="component" value="Chromosome 1"/>
</dbReference>
<evidence type="ECO:0000259" key="1">
    <source>
        <dbReference type="Pfam" id="PF18057"/>
    </source>
</evidence>
<dbReference type="KEGG" id="bpla:bpln_1g28180"/>
<dbReference type="OrthoDB" id="8964768at2"/>
<dbReference type="RefSeq" id="WP_042625713.1">
    <property type="nucleotide sequence ID" value="NZ_BSTO01000004.1"/>
</dbReference>
<dbReference type="Pfam" id="PF18057">
    <property type="entry name" value="DUF5594"/>
    <property type="match status" value="1"/>
</dbReference>
<reference evidence="3" key="1">
    <citation type="submission" date="2011-03" db="EMBL/GenBank/DDBJ databases">
        <authorList>
            <person name="Voget S."/>
            <person name="Streit W.R."/>
            <person name="Jaeger K.E."/>
            <person name="Daniel R."/>
        </authorList>
    </citation>
    <scope>NUCLEOTIDE SEQUENCE [LARGE SCALE GENOMIC DNA]</scope>
    <source>
        <strain evidence="3">PG1</strain>
    </source>
</reference>
<keyword evidence="3" id="KW-1185">Reference proteome</keyword>
<proteinExistence type="predicted"/>